<keyword evidence="11" id="KW-0539">Nucleus</keyword>
<evidence type="ECO:0000256" key="10">
    <source>
        <dbReference type="ARBA" id="ARBA00023186"/>
    </source>
</evidence>
<evidence type="ECO:0000256" key="9">
    <source>
        <dbReference type="ARBA" id="ARBA00023163"/>
    </source>
</evidence>
<name>A0ABQ7REZ2_9ASCO</name>
<dbReference type="InterPro" id="IPR011993">
    <property type="entry name" value="PH-like_dom_sf"/>
</dbReference>
<dbReference type="Pfam" id="PF18469">
    <property type="entry name" value="PH_18"/>
    <property type="match status" value="1"/>
</dbReference>
<dbReference type="EMBL" id="JAHLUN010000008">
    <property type="protein sequence ID" value="KAG7764470.1"/>
    <property type="molecule type" value="Genomic_DNA"/>
</dbReference>
<feature type="compositionally biased region" description="Acidic residues" evidence="12">
    <location>
        <begin position="320"/>
        <end position="330"/>
    </location>
</feature>
<organism evidence="14 15">
    <name type="scientific">Ogataea haglerorum</name>
    <dbReference type="NCBI Taxonomy" id="1937702"/>
    <lineage>
        <taxon>Eukaryota</taxon>
        <taxon>Fungi</taxon>
        <taxon>Dikarya</taxon>
        <taxon>Ascomycota</taxon>
        <taxon>Saccharomycotina</taxon>
        <taxon>Pichiomycetes</taxon>
        <taxon>Pichiales</taxon>
        <taxon>Pichiaceae</taxon>
        <taxon>Ogataea</taxon>
    </lineage>
</organism>
<dbReference type="PANTHER" id="PTHR45849:SF3">
    <property type="entry name" value="HISTONE CHAPERONE RTT106"/>
    <property type="match status" value="1"/>
</dbReference>
<dbReference type="InterPro" id="IPR050454">
    <property type="entry name" value="RTT106/SSRP1_HistChap/FACT"/>
</dbReference>
<accession>A0ABQ7REZ2</accession>
<evidence type="ECO:0000256" key="6">
    <source>
        <dbReference type="ARBA" id="ARBA00022454"/>
    </source>
</evidence>
<feature type="compositionally biased region" description="Acidic residues" evidence="12">
    <location>
        <begin position="364"/>
        <end position="386"/>
    </location>
</feature>
<sequence>MSFDFLPAELRIQIQDVVNAYPPAEDIFRAIIEHMGGTKRRKLDFDVDVLPTTLAGSHIVLQIPELSVQSPIRKKLNIVFGCFPGERKVFLALTKSLESKPELLITDLSETNIQFAVVLDVPEKKQYKTLLITYGANKGQMYKNDPILIQFNNDELSEQFGPLLDKIDLTDFLQQQFRTFGFDLVKGFGPECFFVDAYKGSKEGYLYFLPNHVIFGFKKPILIFDSTNIESITYTSITRLTFNVTLTLLPNSERHEFSMIDQKEFEKIDQYVKSKELRDRSMTDELKAQRQLKNNTDNPGALAEAAKLVPGGSQIVGKVDDDEEEDENYQSDESSSDGSSSGDEEQEAAAEVDDLQAELNNLQEDYEDLGYIDLGNEDEPESQISK</sequence>
<keyword evidence="9" id="KW-0804">Transcription</keyword>
<evidence type="ECO:0000256" key="5">
    <source>
        <dbReference type="ARBA" id="ARBA00018462"/>
    </source>
</evidence>
<dbReference type="SMART" id="SM01287">
    <property type="entry name" value="Rtt106"/>
    <property type="match status" value="1"/>
</dbReference>
<keyword evidence="7" id="KW-0805">Transcription regulation</keyword>
<protein>
    <recommendedName>
        <fullName evidence="4">Histone chaperone RTT106</fullName>
    </recommendedName>
    <alternativeName>
        <fullName evidence="5">Histone chaperone rtt106</fullName>
    </alternativeName>
</protein>
<comment type="caution">
    <text evidence="14">The sequence shown here is derived from an EMBL/GenBank/DDBJ whole genome shotgun (WGS) entry which is preliminary data.</text>
</comment>
<keyword evidence="15" id="KW-1185">Reference proteome</keyword>
<evidence type="ECO:0000256" key="11">
    <source>
        <dbReference type="ARBA" id="ARBA00023242"/>
    </source>
</evidence>
<feature type="compositionally biased region" description="Acidic residues" evidence="12">
    <location>
        <begin position="342"/>
        <end position="356"/>
    </location>
</feature>
<dbReference type="Gene3D" id="2.30.29.120">
    <property type="match status" value="1"/>
</dbReference>
<comment type="subcellular location">
    <subcellularLocation>
        <location evidence="2">Chromosome</location>
    </subcellularLocation>
    <subcellularLocation>
        <location evidence="1">Nucleus</location>
    </subcellularLocation>
</comment>
<evidence type="ECO:0000256" key="8">
    <source>
        <dbReference type="ARBA" id="ARBA00023125"/>
    </source>
</evidence>
<evidence type="ECO:0000313" key="15">
    <source>
        <dbReference type="Proteomes" id="UP000697297"/>
    </source>
</evidence>
<keyword evidence="6" id="KW-0158">Chromosome</keyword>
<comment type="similarity">
    <text evidence="3">Belongs to the RTT106 family.</text>
</comment>
<feature type="compositionally biased region" description="Low complexity" evidence="12">
    <location>
        <begin position="331"/>
        <end position="341"/>
    </location>
</feature>
<evidence type="ECO:0000313" key="14">
    <source>
        <dbReference type="EMBL" id="KAG7764470.1"/>
    </source>
</evidence>
<keyword evidence="10" id="KW-0143">Chaperone</keyword>
<evidence type="ECO:0000256" key="2">
    <source>
        <dbReference type="ARBA" id="ARBA00004286"/>
    </source>
</evidence>
<reference evidence="14 15" key="1">
    <citation type="journal article" date="2021" name="G3 (Bethesda)">
        <title>Genomic diversity, chromosomal rearrangements, and interspecies hybridization in the ogataea polymorpha species complex.</title>
        <authorList>
            <person name="Hanson S.J."/>
            <person name="Cinneide E.O."/>
            <person name="Salzberg L.I."/>
            <person name="Wolfe K.H."/>
            <person name="McGowan J."/>
            <person name="Fitzpatrick D.A."/>
            <person name="Matlin K."/>
        </authorList>
    </citation>
    <scope>NUCLEOTIDE SEQUENCE [LARGE SCALE GENOMIC DNA]</scope>
    <source>
        <strain evidence="14">81-436-3</strain>
    </source>
</reference>
<dbReference type="Pfam" id="PF08512">
    <property type="entry name" value="Rttp106-like_middle"/>
    <property type="match status" value="1"/>
</dbReference>
<gene>
    <name evidence="14" type="ORF">KL946_003150</name>
</gene>
<evidence type="ECO:0000256" key="4">
    <source>
        <dbReference type="ARBA" id="ARBA00017355"/>
    </source>
</evidence>
<dbReference type="Proteomes" id="UP000697297">
    <property type="component" value="Unassembled WGS sequence"/>
</dbReference>
<dbReference type="InterPro" id="IPR040770">
    <property type="entry name" value="Rtt106_PH"/>
</dbReference>
<evidence type="ECO:0000259" key="13">
    <source>
        <dbReference type="SMART" id="SM01287"/>
    </source>
</evidence>
<feature type="region of interest" description="Disordered" evidence="12">
    <location>
        <begin position="312"/>
        <end position="386"/>
    </location>
</feature>
<evidence type="ECO:0000256" key="12">
    <source>
        <dbReference type="SAM" id="MobiDB-lite"/>
    </source>
</evidence>
<feature type="domain" description="Histone chaperone RTT106/FACT complex subunit SPT16-like middle" evidence="13">
    <location>
        <begin position="192"/>
        <end position="282"/>
    </location>
</feature>
<dbReference type="PANTHER" id="PTHR45849">
    <property type="entry name" value="FACT COMPLEX SUBUNIT SSRP1"/>
    <property type="match status" value="1"/>
</dbReference>
<dbReference type="Gene3D" id="2.30.29.30">
    <property type="entry name" value="Pleckstrin-homology domain (PH domain)/Phosphotyrosine-binding domain (PTB)"/>
    <property type="match status" value="1"/>
</dbReference>
<evidence type="ECO:0000256" key="7">
    <source>
        <dbReference type="ARBA" id="ARBA00023015"/>
    </source>
</evidence>
<evidence type="ECO:0000256" key="1">
    <source>
        <dbReference type="ARBA" id="ARBA00004123"/>
    </source>
</evidence>
<evidence type="ECO:0000256" key="3">
    <source>
        <dbReference type="ARBA" id="ARBA00006159"/>
    </source>
</evidence>
<dbReference type="SUPFAM" id="SSF50729">
    <property type="entry name" value="PH domain-like"/>
    <property type="match status" value="1"/>
</dbReference>
<dbReference type="InterPro" id="IPR013719">
    <property type="entry name" value="RTT106/SPT16-like_middle_dom"/>
</dbReference>
<keyword evidence="8" id="KW-0238">DNA-binding</keyword>
<proteinExistence type="inferred from homology"/>